<proteinExistence type="predicted"/>
<comment type="caution">
    <text evidence="5">The sequence shown here is derived from an EMBL/GenBank/DDBJ whole genome shotgun (WGS) entry which is preliminary data.</text>
</comment>
<dbReference type="Proteomes" id="UP000601108">
    <property type="component" value="Unassembled WGS sequence"/>
</dbReference>
<dbReference type="Gene3D" id="1.10.760.10">
    <property type="entry name" value="Cytochrome c-like domain"/>
    <property type="match status" value="2"/>
</dbReference>
<dbReference type="InterPro" id="IPR004852">
    <property type="entry name" value="Di-haem_cyt_c_peroxidsae"/>
</dbReference>
<evidence type="ECO:0000313" key="5">
    <source>
        <dbReference type="EMBL" id="GGX19928.1"/>
    </source>
</evidence>
<dbReference type="EMBL" id="BMWS01000013">
    <property type="protein sequence ID" value="GGX19928.1"/>
    <property type="molecule type" value="Genomic_DNA"/>
</dbReference>
<dbReference type="GO" id="GO:0004130">
    <property type="term" value="F:cytochrome-c peroxidase activity"/>
    <property type="evidence" value="ECO:0007669"/>
    <property type="project" value="TreeGrafter"/>
</dbReference>
<dbReference type="SUPFAM" id="SSF46626">
    <property type="entry name" value="Cytochrome c"/>
    <property type="match status" value="2"/>
</dbReference>
<reference evidence="5 6" key="1">
    <citation type="journal article" date="2014" name="Int. J. Syst. Evol. Microbiol.">
        <title>Complete genome sequence of Corynebacterium casei LMG S-19264T (=DSM 44701T), isolated from a smear-ripened cheese.</title>
        <authorList>
            <consortium name="US DOE Joint Genome Institute (JGI-PGF)"/>
            <person name="Walter F."/>
            <person name="Albersmeier A."/>
            <person name="Kalinowski J."/>
            <person name="Ruckert C."/>
        </authorList>
    </citation>
    <scope>NUCLEOTIDE SEQUENCE [LARGE SCALE GENOMIC DNA]</scope>
    <source>
        <strain evidence="5 6">KCTC 12285</strain>
    </source>
</reference>
<dbReference type="GO" id="GO:0009055">
    <property type="term" value="F:electron transfer activity"/>
    <property type="evidence" value="ECO:0007669"/>
    <property type="project" value="InterPro"/>
</dbReference>
<comment type="subcellular location">
    <subcellularLocation>
        <location evidence="1">Cell envelope</location>
    </subcellularLocation>
</comment>
<sequence>MPMKKIITLTCISLFLFSCSDDDDYIPVGSGLDKELTTILTTVSEDKTLSYFILPESDDYLNIPQDPLNVITKEKVELGKLLLHETALGRKPKMTEMTATYSCASCHQAAAGFSSALRQGIGECGVGFGINGNGRIINQGVPIDSVDIQPIRSPTLLNVAYQDVMLWNGQFGATGTNQGTEANWGQIPENFLGFQGVEVQAIKGQGVHRLLVDEDFVITFGYKEMFDQAFTDIVEKQRYTTKNAGLAIAAYERTLLANKSPWQQWLKGDRNAMTTVEKKGAITFFSKGKCYECHTGPALSDKGFYAFGMGDFDNSNKAVVVANSGFENIKKGRGGFTKNTNDDYKFKTPTLYNLLDNGFYGHGGTFTSVRDVIAYKNKGIPQSTEATVENFASQFGTIDLTDDEINNLTAFIENSLRDSNLTRYVPETLKSGQCFPTNDIQSQIDLGCN</sequence>
<evidence type="ECO:0000256" key="1">
    <source>
        <dbReference type="ARBA" id="ARBA00004196"/>
    </source>
</evidence>
<dbReference type="Pfam" id="PF03150">
    <property type="entry name" value="CCP_MauG"/>
    <property type="match status" value="1"/>
</dbReference>
<keyword evidence="3" id="KW-0560">Oxidoreductase</keyword>
<evidence type="ECO:0000256" key="2">
    <source>
        <dbReference type="ARBA" id="ARBA00022729"/>
    </source>
</evidence>
<dbReference type="PANTHER" id="PTHR30600">
    <property type="entry name" value="CYTOCHROME C PEROXIDASE-RELATED"/>
    <property type="match status" value="1"/>
</dbReference>
<dbReference type="GO" id="GO:0020037">
    <property type="term" value="F:heme binding"/>
    <property type="evidence" value="ECO:0007669"/>
    <property type="project" value="InterPro"/>
</dbReference>
<keyword evidence="2" id="KW-0732">Signal</keyword>
<dbReference type="GO" id="GO:0030313">
    <property type="term" value="C:cell envelope"/>
    <property type="evidence" value="ECO:0007669"/>
    <property type="project" value="UniProtKB-SubCell"/>
</dbReference>
<dbReference type="InterPro" id="IPR036909">
    <property type="entry name" value="Cyt_c-like_dom_sf"/>
</dbReference>
<evidence type="ECO:0000256" key="3">
    <source>
        <dbReference type="ARBA" id="ARBA00023002"/>
    </source>
</evidence>
<keyword evidence="6" id="KW-1185">Reference proteome</keyword>
<protein>
    <submittedName>
        <fullName evidence="5">Cytochrome c551 peroxidase</fullName>
    </submittedName>
</protein>
<evidence type="ECO:0000313" key="6">
    <source>
        <dbReference type="Proteomes" id="UP000601108"/>
    </source>
</evidence>
<keyword evidence="5" id="KW-0575">Peroxidase</keyword>
<evidence type="ECO:0000259" key="4">
    <source>
        <dbReference type="Pfam" id="PF03150"/>
    </source>
</evidence>
<dbReference type="PANTHER" id="PTHR30600:SF10">
    <property type="entry name" value="BLL6722 PROTEIN"/>
    <property type="match status" value="1"/>
</dbReference>
<name>A0A918N3H5_9FLAO</name>
<dbReference type="InterPro" id="IPR051395">
    <property type="entry name" value="Cytochrome_c_Peroxidase/MauG"/>
</dbReference>
<dbReference type="PROSITE" id="PS51257">
    <property type="entry name" value="PROKAR_LIPOPROTEIN"/>
    <property type="match status" value="1"/>
</dbReference>
<gene>
    <name evidence="5" type="ORF">GCM10007384_21610</name>
</gene>
<accession>A0A918N3H5</accession>
<feature type="domain" description="Di-haem cytochrome c peroxidase" evidence="4">
    <location>
        <begin position="73"/>
        <end position="270"/>
    </location>
</feature>
<dbReference type="AlphaFoldDB" id="A0A918N3H5"/>
<organism evidence="5 6">
    <name type="scientific">Aquimarina muelleri</name>
    <dbReference type="NCBI Taxonomy" id="279356"/>
    <lineage>
        <taxon>Bacteria</taxon>
        <taxon>Pseudomonadati</taxon>
        <taxon>Bacteroidota</taxon>
        <taxon>Flavobacteriia</taxon>
        <taxon>Flavobacteriales</taxon>
        <taxon>Flavobacteriaceae</taxon>
        <taxon>Aquimarina</taxon>
    </lineage>
</organism>